<name>A0ABS1BPC7_9NEIS</name>
<proteinExistence type="predicted"/>
<organism evidence="2 3">
    <name type="scientific">Kingella bonacorsii</name>
    <dbReference type="NCBI Taxonomy" id="2796361"/>
    <lineage>
        <taxon>Bacteria</taxon>
        <taxon>Pseudomonadati</taxon>
        <taxon>Pseudomonadota</taxon>
        <taxon>Betaproteobacteria</taxon>
        <taxon>Neisseriales</taxon>
        <taxon>Neisseriaceae</taxon>
        <taxon>Kingella</taxon>
    </lineage>
</organism>
<dbReference type="Proteomes" id="UP000614058">
    <property type="component" value="Unassembled WGS sequence"/>
</dbReference>
<comment type="caution">
    <text evidence="2">The sequence shown here is derived from an EMBL/GenBank/DDBJ whole genome shotgun (WGS) entry which is preliminary data.</text>
</comment>
<dbReference type="RefSeq" id="WP_200520967.1">
    <property type="nucleotide sequence ID" value="NZ_JAEHNZ010000001.1"/>
</dbReference>
<evidence type="ECO:0008006" key="4">
    <source>
        <dbReference type="Google" id="ProtNLM"/>
    </source>
</evidence>
<keyword evidence="1" id="KW-0812">Transmembrane</keyword>
<evidence type="ECO:0000313" key="3">
    <source>
        <dbReference type="Proteomes" id="UP000614058"/>
    </source>
</evidence>
<evidence type="ECO:0000256" key="1">
    <source>
        <dbReference type="SAM" id="Phobius"/>
    </source>
</evidence>
<feature type="transmembrane region" description="Helical" evidence="1">
    <location>
        <begin position="12"/>
        <end position="35"/>
    </location>
</feature>
<evidence type="ECO:0000313" key="2">
    <source>
        <dbReference type="EMBL" id="MBK0395150.1"/>
    </source>
</evidence>
<dbReference type="EMBL" id="JAEHNZ010000001">
    <property type="protein sequence ID" value="MBK0395150.1"/>
    <property type="molecule type" value="Genomic_DNA"/>
</dbReference>
<protein>
    <recommendedName>
        <fullName evidence="4">DUF3592 domain-containing protein</fullName>
    </recommendedName>
</protein>
<keyword evidence="1" id="KW-1133">Transmembrane helix</keyword>
<gene>
    <name evidence="2" type="ORF">JDW22_00775</name>
</gene>
<keyword evidence="3" id="KW-1185">Reference proteome</keyword>
<keyword evidence="1" id="KW-0472">Membrane</keyword>
<reference evidence="2 3" key="1">
    <citation type="journal article" date="2021" name="Pathogens">
        <title>Isolation and Characterization of Kingella bonacorsii sp. nov., A Novel Kingella Species Detected in a Stable Periodontitis Subject.</title>
        <authorList>
            <person name="Antezack A."/>
            <person name="Boxberger M."/>
            <person name="Rolland C."/>
            <person name="Monnet-Corti V."/>
            <person name="La Scola B."/>
        </authorList>
    </citation>
    <scope>NUCLEOTIDE SEQUENCE [LARGE SCALE GENOMIC DNA]</scope>
    <source>
        <strain evidence="2 3">Marseille-Q4569</strain>
    </source>
</reference>
<accession>A0ABS1BPC7</accession>
<sequence length="175" mass="20091">MPPRTLLTTALLKLLNAAAHIITWYALMLALVLVFRHLPAEPYTQGSEIHPRFSVLVRNTAGEVLPVALNRWQSNETLVREAYVANDEYGEYFRLQPLAPDTFELYVNNEWFESSQRYRITADNRVVPLSFKTLSGLGQVLLCFVLSFPLFALFKWLLRRLFRLPQPPSDTPKAA</sequence>
<feature type="transmembrane region" description="Helical" evidence="1">
    <location>
        <begin position="137"/>
        <end position="158"/>
    </location>
</feature>